<dbReference type="AlphaFoldDB" id="A0A2P8FK96"/>
<keyword evidence="1" id="KW-0472">Membrane</keyword>
<proteinExistence type="predicted"/>
<evidence type="ECO:0000313" key="3">
    <source>
        <dbReference type="Proteomes" id="UP000240418"/>
    </source>
</evidence>
<sequence length="62" mass="6480">MFRLALILHLFIGSTLAGTGVIVALVAGYTTVTAILLMAALGFALSMPVTWLIARKLYSVGA</sequence>
<reference evidence="2 3" key="1">
    <citation type="submission" date="2018-03" db="EMBL/GenBank/DDBJ databases">
        <title>Genomic Encyclopedia of Archaeal and Bacterial Type Strains, Phase II (KMG-II): from individual species to whole genera.</title>
        <authorList>
            <person name="Goeker M."/>
        </authorList>
    </citation>
    <scope>NUCLEOTIDE SEQUENCE [LARGE SCALE GENOMIC DNA]</scope>
    <source>
        <strain evidence="2 3">DSM 100673</strain>
    </source>
</reference>
<keyword evidence="3" id="KW-1185">Reference proteome</keyword>
<evidence type="ECO:0008006" key="4">
    <source>
        <dbReference type="Google" id="ProtNLM"/>
    </source>
</evidence>
<comment type="caution">
    <text evidence="2">The sequence shown here is derived from an EMBL/GenBank/DDBJ whole genome shotgun (WGS) entry which is preliminary data.</text>
</comment>
<feature type="transmembrane region" description="Helical" evidence="1">
    <location>
        <begin position="27"/>
        <end position="54"/>
    </location>
</feature>
<dbReference type="EMBL" id="PYGJ01000001">
    <property type="protein sequence ID" value="PSL22146.1"/>
    <property type="molecule type" value="Genomic_DNA"/>
</dbReference>
<organism evidence="2 3">
    <name type="scientific">Shimia abyssi</name>
    <dbReference type="NCBI Taxonomy" id="1662395"/>
    <lineage>
        <taxon>Bacteria</taxon>
        <taxon>Pseudomonadati</taxon>
        <taxon>Pseudomonadota</taxon>
        <taxon>Alphaproteobacteria</taxon>
        <taxon>Rhodobacterales</taxon>
        <taxon>Roseobacteraceae</taxon>
    </lineage>
</organism>
<name>A0A2P8FK96_9RHOB</name>
<dbReference type="Proteomes" id="UP000240418">
    <property type="component" value="Unassembled WGS sequence"/>
</dbReference>
<dbReference type="RefSeq" id="WP_106606830.1">
    <property type="nucleotide sequence ID" value="NZ_PYGJ01000001.1"/>
</dbReference>
<evidence type="ECO:0000313" key="2">
    <source>
        <dbReference type="EMBL" id="PSL22146.1"/>
    </source>
</evidence>
<dbReference type="OrthoDB" id="7510999at2"/>
<gene>
    <name evidence="2" type="ORF">CLV88_101571</name>
</gene>
<evidence type="ECO:0000256" key="1">
    <source>
        <dbReference type="SAM" id="Phobius"/>
    </source>
</evidence>
<keyword evidence="1" id="KW-1133">Transmembrane helix</keyword>
<protein>
    <recommendedName>
        <fullName evidence="4">CTP synthetase</fullName>
    </recommendedName>
</protein>
<accession>A0A2P8FK96</accession>
<keyword evidence="1" id="KW-0812">Transmembrane</keyword>